<dbReference type="Pfam" id="PF16363">
    <property type="entry name" value="GDP_Man_Dehyd"/>
    <property type="match status" value="1"/>
</dbReference>
<accession>A0AA96LL95</accession>
<dbReference type="RefSeq" id="WP_315607955.1">
    <property type="nucleotide sequence ID" value="NZ_CP130318.1"/>
</dbReference>
<dbReference type="CDD" id="cd05258">
    <property type="entry name" value="CDP_TE_SDR_e"/>
    <property type="match status" value="1"/>
</dbReference>
<name>A0AA96LL95_9BACL</name>
<dbReference type="Gene3D" id="3.40.50.720">
    <property type="entry name" value="NAD(P)-binding Rossmann-like Domain"/>
    <property type="match status" value="1"/>
</dbReference>
<feature type="domain" description="NAD(P)-binding" evidence="1">
    <location>
        <begin position="3"/>
        <end position="344"/>
    </location>
</feature>
<organism evidence="2 3">
    <name type="scientific">Paenibacillus aurantius</name>
    <dbReference type="NCBI Taxonomy" id="2918900"/>
    <lineage>
        <taxon>Bacteria</taxon>
        <taxon>Bacillati</taxon>
        <taxon>Bacillota</taxon>
        <taxon>Bacilli</taxon>
        <taxon>Bacillales</taxon>
        <taxon>Paenibacillaceae</taxon>
        <taxon>Paenibacillus</taxon>
    </lineage>
</organism>
<evidence type="ECO:0000313" key="2">
    <source>
        <dbReference type="EMBL" id="WNQ14176.1"/>
    </source>
</evidence>
<dbReference type="KEGG" id="paun:MJA45_07430"/>
<dbReference type="PANTHER" id="PTHR43000">
    <property type="entry name" value="DTDP-D-GLUCOSE 4,6-DEHYDRATASE-RELATED"/>
    <property type="match status" value="1"/>
</dbReference>
<sequence>MALITGASGLIGSEAVEYFAGLGFTVVGIDNDMRKTFFGDSGSTLWNRRRLESLLGKSYVHYSSDIRDKEAVDQIFQKYGSAIDLIIHTAAQPSHDWAARDPVVDFDVNAKGTLHLLEAMRQHCPEAVFVFTSTNKVYGDNPNRLPLVEQKLRWEIDPAHPYQMGIPEHLSVDGCMHSLFGASKLSADLLVQEYGKYFNFKTVCFRGGVLTGFRQAGVELHGFVNYLMKCAVTGTPYTIYGYKGKQVRDVIHSRDVVRAFHAFYSSPRRGGEVYNLGGGRESNVSLLEAIQLAEKISGNPMAYQYSDSSRQGDHMWYVTDLSKFKAHYPDWKLTYGITGIMEEMADQNKERWLAP</sequence>
<evidence type="ECO:0000259" key="1">
    <source>
        <dbReference type="Pfam" id="PF16363"/>
    </source>
</evidence>
<dbReference type="SUPFAM" id="SSF51735">
    <property type="entry name" value="NAD(P)-binding Rossmann-fold domains"/>
    <property type="match status" value="1"/>
</dbReference>
<gene>
    <name evidence="2" type="ORF">MJA45_07430</name>
</gene>
<protein>
    <submittedName>
        <fullName evidence="2">NAD-dependent epimerase/dehydratase family protein</fullName>
    </submittedName>
</protein>
<dbReference type="InterPro" id="IPR036291">
    <property type="entry name" value="NAD(P)-bd_dom_sf"/>
</dbReference>
<dbReference type="Proteomes" id="UP001305702">
    <property type="component" value="Chromosome"/>
</dbReference>
<dbReference type="EMBL" id="CP130318">
    <property type="protein sequence ID" value="WNQ14176.1"/>
    <property type="molecule type" value="Genomic_DNA"/>
</dbReference>
<dbReference type="AlphaFoldDB" id="A0AA96LL95"/>
<evidence type="ECO:0000313" key="3">
    <source>
        <dbReference type="Proteomes" id="UP001305702"/>
    </source>
</evidence>
<keyword evidence="3" id="KW-1185">Reference proteome</keyword>
<dbReference type="InterPro" id="IPR016040">
    <property type="entry name" value="NAD(P)-bd_dom"/>
</dbReference>
<proteinExistence type="predicted"/>
<reference evidence="2 3" key="1">
    <citation type="submission" date="2022-02" db="EMBL/GenBank/DDBJ databases">
        <title>Paenibacillus sp. MBLB1776 Whole Genome Shotgun Sequencing.</title>
        <authorList>
            <person name="Hwang C.Y."/>
            <person name="Cho E.-S."/>
            <person name="Seo M.-J."/>
        </authorList>
    </citation>
    <scope>NUCLEOTIDE SEQUENCE [LARGE SCALE GENOMIC DNA]</scope>
    <source>
        <strain evidence="2 3">MBLB1776</strain>
    </source>
</reference>